<evidence type="ECO:0000313" key="1">
    <source>
        <dbReference type="EMBL" id="KKD37458.1"/>
    </source>
</evidence>
<sequence>MIEVEAHNLLQNFLRSQGRASWPHYLTMARLVARALRLGRSALIQTGVAPGSHHHSYRFSYLIPVLIWSEPVLIVAPEWLLTELQQEEIPQLFQSQAIDHSQLEQSIIRGDRWPEESNFQGVLLTTPQEWLSDRLGERQQFPADIPTIIDGVDDLEAWTSEQLTACIQPQDWTELLEAQPQKTDKIREAKIHLTKAIFQRPPNPYHCHLLDHSEQAILEPLYKDWVEIEQSSITSPNDSLTPQYPQAWNQFWQQWQTEEQLRWVQVDRDQGTFSVYCSPVEVRSFLSSVWPLQPVVLIGGALDLQKTAPAYRQLVGLGEITCVKFSPDRNSQLIQLYLPKRLPLPNTPGFQGALIEEIRGLLCMSIAIEGLTVLLIEDTPLKTQIGAVFAAEFGSRVQVETTKLDQQGILVTGWEFWRKHQGKLPSPHLLAIATLPLPSLEHPLVAGRVSHYKQNRLDWFRLYLLPTALNELQRAVAPVRDCQGVVALFDSRVLHRSYGEQVLAALSPYARIDYLDTTWFNRLD</sequence>
<dbReference type="AlphaFoldDB" id="A0A0F5YFA6"/>
<keyword evidence="1" id="KW-0547">Nucleotide-binding</keyword>
<evidence type="ECO:0000313" key="2">
    <source>
        <dbReference type="Proteomes" id="UP000033607"/>
    </source>
</evidence>
<dbReference type="GO" id="GO:0004386">
    <property type="term" value="F:helicase activity"/>
    <property type="evidence" value="ECO:0007669"/>
    <property type="project" value="UniProtKB-KW"/>
</dbReference>
<comment type="caution">
    <text evidence="1">The sequence shown here is derived from an EMBL/GenBank/DDBJ whole genome shotgun (WGS) entry which is preliminary data.</text>
</comment>
<dbReference type="EMBL" id="LATL02000292">
    <property type="protein sequence ID" value="KKD37458.1"/>
    <property type="molecule type" value="Genomic_DNA"/>
</dbReference>
<name>A0A0F5YFA6_9CYAN</name>
<keyword evidence="1" id="KW-0347">Helicase</keyword>
<gene>
    <name evidence="1" type="ORF">WN50_14205</name>
</gene>
<proteinExistence type="predicted"/>
<dbReference type="RefSeq" id="WP_046279212.1">
    <property type="nucleotide sequence ID" value="NZ_LATL02000292.1"/>
</dbReference>
<dbReference type="PATRIC" id="fig|1637645.4.peg.5733"/>
<keyword evidence="1" id="KW-0378">Hydrolase</keyword>
<accession>A0A0F5YFA6</accession>
<reference evidence="1 2" key="1">
    <citation type="submission" date="2015-06" db="EMBL/GenBank/DDBJ databases">
        <title>Draft genome assembly of filamentous brackish cyanobacterium Limnoraphis robusta strain CS-951.</title>
        <authorList>
            <person name="Willis A."/>
            <person name="Parks M."/>
            <person name="Burford M.A."/>
        </authorList>
    </citation>
    <scope>NUCLEOTIDE SEQUENCE [LARGE SCALE GENOMIC DNA]</scope>
    <source>
        <strain evidence="1 2">CS-951</strain>
    </source>
</reference>
<dbReference type="Proteomes" id="UP000033607">
    <property type="component" value="Unassembled WGS sequence"/>
</dbReference>
<keyword evidence="1" id="KW-0067">ATP-binding</keyword>
<protein>
    <submittedName>
        <fullName evidence="1">Helicase</fullName>
    </submittedName>
</protein>
<organism evidence="1 2">
    <name type="scientific">Limnoraphis robusta CS-951</name>
    <dbReference type="NCBI Taxonomy" id="1637645"/>
    <lineage>
        <taxon>Bacteria</taxon>
        <taxon>Bacillati</taxon>
        <taxon>Cyanobacteriota</taxon>
        <taxon>Cyanophyceae</taxon>
        <taxon>Oscillatoriophycideae</taxon>
        <taxon>Oscillatoriales</taxon>
        <taxon>Sirenicapillariaceae</taxon>
        <taxon>Limnoraphis</taxon>
    </lineage>
</organism>
<dbReference type="OrthoDB" id="474751at2"/>